<dbReference type="PROSITE" id="PS00552">
    <property type="entry name" value="HTH_MERR_1"/>
    <property type="match status" value="1"/>
</dbReference>
<dbReference type="EMBL" id="RBZV01000001">
    <property type="protein sequence ID" value="RKP52404.1"/>
    <property type="molecule type" value="Genomic_DNA"/>
</dbReference>
<accession>A0A494XWC5</accession>
<dbReference type="AlphaFoldDB" id="A0A494XWC5"/>
<evidence type="ECO:0000256" key="1">
    <source>
        <dbReference type="ARBA" id="ARBA00023125"/>
    </source>
</evidence>
<keyword evidence="1" id="KW-0238">DNA-binding</keyword>
<dbReference type="CDD" id="cd01109">
    <property type="entry name" value="HTH_YyaN"/>
    <property type="match status" value="1"/>
</dbReference>
<dbReference type="PANTHER" id="PTHR30204:SF98">
    <property type="entry name" value="HTH-TYPE TRANSCRIPTIONAL REGULATOR ADHR"/>
    <property type="match status" value="1"/>
</dbReference>
<dbReference type="PANTHER" id="PTHR30204">
    <property type="entry name" value="REDOX-CYCLING DRUG-SENSING TRANSCRIPTIONAL ACTIVATOR SOXR"/>
    <property type="match status" value="1"/>
</dbReference>
<sequence>MSEALTIGRMAALVGVSTHTLRYYEQAGLMRPVARTNAGHRLYARGDVDWVRFVMRLKATGMSIAGMQAFAALRARGAETVAERRALILEHREHVRAQLAQLRSNLAAIEQKIIDYDAMMGNAPADDMTRIEDEPQNTKDTQWTTRSSTQTTNASHADGTS</sequence>
<dbReference type="InterPro" id="IPR000551">
    <property type="entry name" value="MerR-type_HTH_dom"/>
</dbReference>
<keyword evidence="2" id="KW-0175">Coiled coil</keyword>
<feature type="coiled-coil region" evidence="2">
    <location>
        <begin position="92"/>
        <end position="119"/>
    </location>
</feature>
<feature type="compositionally biased region" description="Basic and acidic residues" evidence="3">
    <location>
        <begin position="127"/>
        <end position="137"/>
    </location>
</feature>
<dbReference type="GO" id="GO:0003700">
    <property type="term" value="F:DNA-binding transcription factor activity"/>
    <property type="evidence" value="ECO:0007669"/>
    <property type="project" value="InterPro"/>
</dbReference>
<evidence type="ECO:0000313" key="6">
    <source>
        <dbReference type="Proteomes" id="UP000280434"/>
    </source>
</evidence>
<keyword evidence="6" id="KW-1185">Reference proteome</keyword>
<evidence type="ECO:0000256" key="2">
    <source>
        <dbReference type="SAM" id="Coils"/>
    </source>
</evidence>
<organism evidence="5 6">
    <name type="scientific">Trinickia fusca</name>
    <dbReference type="NCBI Taxonomy" id="2419777"/>
    <lineage>
        <taxon>Bacteria</taxon>
        <taxon>Pseudomonadati</taxon>
        <taxon>Pseudomonadota</taxon>
        <taxon>Betaproteobacteria</taxon>
        <taxon>Burkholderiales</taxon>
        <taxon>Burkholderiaceae</taxon>
        <taxon>Trinickia</taxon>
    </lineage>
</organism>
<evidence type="ECO:0000256" key="3">
    <source>
        <dbReference type="SAM" id="MobiDB-lite"/>
    </source>
</evidence>
<dbReference type="Gene3D" id="1.10.1660.10">
    <property type="match status" value="1"/>
</dbReference>
<dbReference type="InterPro" id="IPR047057">
    <property type="entry name" value="MerR_fam"/>
</dbReference>
<dbReference type="GO" id="GO:0003677">
    <property type="term" value="F:DNA binding"/>
    <property type="evidence" value="ECO:0007669"/>
    <property type="project" value="UniProtKB-KW"/>
</dbReference>
<dbReference type="PROSITE" id="PS50937">
    <property type="entry name" value="HTH_MERR_2"/>
    <property type="match status" value="1"/>
</dbReference>
<name>A0A494XWC5_9BURK</name>
<dbReference type="Pfam" id="PF13411">
    <property type="entry name" value="MerR_1"/>
    <property type="match status" value="1"/>
</dbReference>
<dbReference type="PRINTS" id="PR00040">
    <property type="entry name" value="HTHMERR"/>
</dbReference>
<dbReference type="InterPro" id="IPR009061">
    <property type="entry name" value="DNA-bd_dom_put_sf"/>
</dbReference>
<dbReference type="OrthoDB" id="9808480at2"/>
<proteinExistence type="predicted"/>
<protein>
    <submittedName>
        <fullName evidence="5">MerR family transcriptional regulator</fullName>
    </submittedName>
</protein>
<evidence type="ECO:0000313" key="5">
    <source>
        <dbReference type="EMBL" id="RKP52404.1"/>
    </source>
</evidence>
<gene>
    <name evidence="5" type="ORF">D7S89_02450</name>
</gene>
<feature type="domain" description="HTH merR-type" evidence="4">
    <location>
        <begin position="4"/>
        <end position="73"/>
    </location>
</feature>
<feature type="compositionally biased region" description="Low complexity" evidence="3">
    <location>
        <begin position="141"/>
        <end position="152"/>
    </location>
</feature>
<dbReference type="Proteomes" id="UP000280434">
    <property type="component" value="Unassembled WGS sequence"/>
</dbReference>
<dbReference type="SUPFAM" id="SSF46955">
    <property type="entry name" value="Putative DNA-binding domain"/>
    <property type="match status" value="1"/>
</dbReference>
<feature type="region of interest" description="Disordered" evidence="3">
    <location>
        <begin position="125"/>
        <end position="161"/>
    </location>
</feature>
<evidence type="ECO:0000259" key="4">
    <source>
        <dbReference type="PROSITE" id="PS50937"/>
    </source>
</evidence>
<dbReference type="RefSeq" id="WP_121275257.1">
    <property type="nucleotide sequence ID" value="NZ_RBZV01000001.1"/>
</dbReference>
<reference evidence="5 6" key="1">
    <citation type="submission" date="2018-10" db="EMBL/GenBank/DDBJ databases">
        <title>Paraburkholderia sp. 7MK8-2, isolated from soil.</title>
        <authorList>
            <person name="Gao Z.-H."/>
            <person name="Qiu L.-H."/>
        </authorList>
    </citation>
    <scope>NUCLEOTIDE SEQUENCE [LARGE SCALE GENOMIC DNA]</scope>
    <source>
        <strain evidence="5 6">7MK8-2</strain>
    </source>
</reference>
<comment type="caution">
    <text evidence="5">The sequence shown here is derived from an EMBL/GenBank/DDBJ whole genome shotgun (WGS) entry which is preliminary data.</text>
</comment>
<dbReference type="SMART" id="SM00422">
    <property type="entry name" value="HTH_MERR"/>
    <property type="match status" value="1"/>
</dbReference>